<dbReference type="InterPro" id="IPR002052">
    <property type="entry name" value="DNA_methylase_N6_adenine_CS"/>
</dbReference>
<keyword evidence="8" id="KW-0235">DNA replication</keyword>
<dbReference type="InterPro" id="IPR012327">
    <property type="entry name" value="MeTrfase_D12"/>
</dbReference>
<dbReference type="InterPro" id="IPR023095">
    <property type="entry name" value="Ade_MeTrfase_dom_2"/>
</dbReference>
<evidence type="ECO:0000256" key="2">
    <source>
        <dbReference type="ARBA" id="ARBA00006594"/>
    </source>
</evidence>
<comment type="catalytic activity">
    <reaction evidence="12 13">
        <text>a 2'-deoxyadenosine in DNA + S-adenosyl-L-methionine = an N(6)-methyl-2'-deoxyadenosine in DNA + S-adenosyl-L-homocysteine + H(+)</text>
        <dbReference type="Rhea" id="RHEA:15197"/>
        <dbReference type="Rhea" id="RHEA-COMP:12418"/>
        <dbReference type="Rhea" id="RHEA-COMP:12419"/>
        <dbReference type="ChEBI" id="CHEBI:15378"/>
        <dbReference type="ChEBI" id="CHEBI:57856"/>
        <dbReference type="ChEBI" id="CHEBI:59789"/>
        <dbReference type="ChEBI" id="CHEBI:90615"/>
        <dbReference type="ChEBI" id="CHEBI:90616"/>
        <dbReference type="EC" id="2.1.1.72"/>
    </reaction>
</comment>
<dbReference type="Proteomes" id="UP000254765">
    <property type="component" value="Unassembled WGS sequence"/>
</dbReference>
<evidence type="ECO:0000313" key="16">
    <source>
        <dbReference type="EMBL" id="SUI71764.1"/>
    </source>
</evidence>
<evidence type="ECO:0000256" key="7">
    <source>
        <dbReference type="ARBA" id="ARBA00022691"/>
    </source>
</evidence>
<dbReference type="GO" id="GO:0032259">
    <property type="term" value="P:methylation"/>
    <property type="evidence" value="ECO:0007669"/>
    <property type="project" value="UniProtKB-KW"/>
</dbReference>
<protein>
    <recommendedName>
        <fullName evidence="4 13">Site-specific DNA-methyltransferase (adenine-specific)</fullName>
        <ecNumber evidence="4 13">2.1.1.72</ecNumber>
    </recommendedName>
</protein>
<reference evidence="16 17" key="1">
    <citation type="submission" date="2018-06" db="EMBL/GenBank/DDBJ databases">
        <authorList>
            <consortium name="Pathogen Informatics"/>
            <person name="Doyle S."/>
        </authorList>
    </citation>
    <scope>NUCLEOTIDE SEQUENCE [LARGE SCALE GENOMIC DNA]</scope>
    <source>
        <strain evidence="16 17">NCTC10211</strain>
    </source>
</reference>
<dbReference type="PRINTS" id="PR00505">
    <property type="entry name" value="D12N6MTFRASE"/>
</dbReference>
<comment type="similarity">
    <text evidence="2 13">Belongs to the N(4)/N(6)-methyltransferase family.</text>
</comment>
<feature type="compositionally biased region" description="Polar residues" evidence="14">
    <location>
        <begin position="377"/>
        <end position="387"/>
    </location>
</feature>
<dbReference type="InterPro" id="IPR029063">
    <property type="entry name" value="SAM-dependent_MTases_sf"/>
</dbReference>
<evidence type="ECO:0000259" key="15">
    <source>
        <dbReference type="Pfam" id="PF05840"/>
    </source>
</evidence>
<evidence type="ECO:0000256" key="6">
    <source>
        <dbReference type="ARBA" id="ARBA00022679"/>
    </source>
</evidence>
<evidence type="ECO:0000256" key="4">
    <source>
        <dbReference type="ARBA" id="ARBA00011900"/>
    </source>
</evidence>
<evidence type="ECO:0000313" key="17">
    <source>
        <dbReference type="Proteomes" id="UP000254765"/>
    </source>
</evidence>
<organism evidence="16 17">
    <name type="scientific">Serratia marcescens</name>
    <dbReference type="NCBI Taxonomy" id="615"/>
    <lineage>
        <taxon>Bacteria</taxon>
        <taxon>Pseudomonadati</taxon>
        <taxon>Pseudomonadota</taxon>
        <taxon>Gammaproteobacteria</taxon>
        <taxon>Enterobacterales</taxon>
        <taxon>Yersiniaceae</taxon>
        <taxon>Serratia</taxon>
    </lineage>
</organism>
<dbReference type="Pfam" id="PF05840">
    <property type="entry name" value="Phage_GPA"/>
    <property type="match status" value="1"/>
</dbReference>
<evidence type="ECO:0000256" key="1">
    <source>
        <dbReference type="ARBA" id="ARBA00003293"/>
    </source>
</evidence>
<dbReference type="GO" id="GO:0043565">
    <property type="term" value="F:sequence-specific DNA binding"/>
    <property type="evidence" value="ECO:0007669"/>
    <property type="project" value="TreeGrafter"/>
</dbReference>
<dbReference type="GO" id="GO:0006260">
    <property type="term" value="P:DNA replication"/>
    <property type="evidence" value="ECO:0007669"/>
    <property type="project" value="UniProtKB-KW"/>
</dbReference>
<dbReference type="PANTHER" id="PTHR30481">
    <property type="entry name" value="DNA ADENINE METHYLASE"/>
    <property type="match status" value="1"/>
</dbReference>
<evidence type="ECO:0000256" key="12">
    <source>
        <dbReference type="ARBA" id="ARBA00047942"/>
    </source>
</evidence>
<dbReference type="EMBL" id="UGYK01000002">
    <property type="protein sequence ID" value="SUI71764.1"/>
    <property type="molecule type" value="Genomic_DNA"/>
</dbReference>
<dbReference type="AlphaFoldDB" id="A0A380A0P8"/>
<dbReference type="NCBIfam" id="TIGR00571">
    <property type="entry name" value="dam"/>
    <property type="match status" value="1"/>
</dbReference>
<evidence type="ECO:0000256" key="9">
    <source>
        <dbReference type="ARBA" id="ARBA00022722"/>
    </source>
</evidence>
<proteinExistence type="inferred from homology"/>
<accession>A0A380A0P8</accession>
<feature type="domain" description="Replication gene A protein-like" evidence="15">
    <location>
        <begin position="545"/>
        <end position="741"/>
    </location>
</feature>
<keyword evidence="6 13" id="KW-0808">Transferase</keyword>
<evidence type="ECO:0000256" key="3">
    <source>
        <dbReference type="ARBA" id="ARBA00009260"/>
    </source>
</evidence>
<dbReference type="Pfam" id="PF02086">
    <property type="entry name" value="MethyltransfD12"/>
    <property type="match status" value="1"/>
</dbReference>
<sequence>MNRTALKWLGSKARIIDTLRQHLPEGKRLVEPFVGSGAVFLNTDYDSYLLCDINSDLINFHNVAKNHPEVLIREARHLFNAHPDQEGYYGVRADFNLRCDSNFIYRAAQFLYLNRHTFNGVCRYNLSGEFNSPFGHRKAPYFPEDEIRAFAEKAQAKKAIFLCCSFPEAIRMAQAGDVIYCDPPYIPASATASFTSYHTDGFTSEQQRKLARMLRIAAKLGRHVVASNSETDAAKALYADFAITSITARRSVSAKSCQPRRRWRDNRNYEGIRMSTKTTQPKPTLAIPKTVPKSVFDVIYTECEGFVECGADPQTIWDACRAAILAQTGGGDYQFVPVEPTEDMIAAAMNCDDVTFNADESFLRELRQHLCRDAGSSARSKGMTSNARGRHQPSPPLPYPGSGAVAFEYAYSWNAKRDAIVTERADEPASIQLFGATNHAGEPVRVPLFDIAGQSRVADPAPRRLRRRLAALPQYVRRYYTQRLNSLEQSKGMKAANGWLVNTFERHVLPRIDAVNEQYQIGQVPPALIAFRDDFFRIPYSGKKDLKRLAHRLADCMTGEFVRLCDYWAAAADDLAFAVIYAYGRIGYLTQSLNMFAPGWQQYCSGQLSAEDATRAVARLESPAWWLRRLRRLHDQWREHLMIAAGYVSDKATPYCSDPCLKEWHAQKKANREFLKSRELEDVDTGERVSLIDKVDGSVANPAVKRAELMNRMRGFEDLAKARELAGEFYTLTAPSKYHADAK</sequence>
<dbReference type="Gene3D" id="3.40.50.150">
    <property type="entry name" value="Vaccinia Virus protein VP39"/>
    <property type="match status" value="1"/>
</dbReference>
<keyword evidence="7 13" id="KW-0949">S-adenosyl-L-methionine</keyword>
<feature type="region of interest" description="Disordered" evidence="14">
    <location>
        <begin position="374"/>
        <end position="397"/>
    </location>
</feature>
<keyword evidence="9" id="KW-0540">Nuclease</keyword>
<comment type="similarity">
    <text evidence="3">Belongs to the phage GPA family.</text>
</comment>
<evidence type="ECO:0000256" key="14">
    <source>
        <dbReference type="SAM" id="MobiDB-lite"/>
    </source>
</evidence>
<evidence type="ECO:0000256" key="10">
    <source>
        <dbReference type="ARBA" id="ARBA00022759"/>
    </source>
</evidence>
<dbReference type="GO" id="GO:1904047">
    <property type="term" value="F:S-adenosyl-L-methionine binding"/>
    <property type="evidence" value="ECO:0007669"/>
    <property type="project" value="TreeGrafter"/>
</dbReference>
<dbReference type="PROSITE" id="PS00092">
    <property type="entry name" value="N6_MTASE"/>
    <property type="match status" value="1"/>
</dbReference>
<keyword evidence="11" id="KW-0378">Hydrolase</keyword>
<evidence type="ECO:0000256" key="8">
    <source>
        <dbReference type="ARBA" id="ARBA00022705"/>
    </source>
</evidence>
<dbReference type="GO" id="GO:0006298">
    <property type="term" value="P:mismatch repair"/>
    <property type="evidence" value="ECO:0007669"/>
    <property type="project" value="TreeGrafter"/>
</dbReference>
<comment type="function">
    <text evidence="1">Possible endonuclease which induces a single-strand cut and initiates DNA replication.</text>
</comment>
<dbReference type="REBASE" id="416780">
    <property type="entry name" value="M.Sma10211ORF4538P"/>
</dbReference>
<evidence type="ECO:0000256" key="5">
    <source>
        <dbReference type="ARBA" id="ARBA00022603"/>
    </source>
</evidence>
<evidence type="ECO:0000256" key="13">
    <source>
        <dbReference type="RuleBase" id="RU361257"/>
    </source>
</evidence>
<keyword evidence="10" id="KW-0255">Endonuclease</keyword>
<dbReference type="GO" id="GO:0004519">
    <property type="term" value="F:endonuclease activity"/>
    <property type="evidence" value="ECO:0007669"/>
    <property type="project" value="UniProtKB-KW"/>
</dbReference>
<evidence type="ECO:0000256" key="11">
    <source>
        <dbReference type="ARBA" id="ARBA00022801"/>
    </source>
</evidence>
<dbReference type="GO" id="GO:0016787">
    <property type="term" value="F:hydrolase activity"/>
    <property type="evidence" value="ECO:0007669"/>
    <property type="project" value="UniProtKB-KW"/>
</dbReference>
<keyword evidence="5 13" id="KW-0489">Methyltransferase</keyword>
<dbReference type="Gene3D" id="1.10.1020.10">
    <property type="entry name" value="Adenine-specific Methyltransferase, Domain 2"/>
    <property type="match status" value="1"/>
</dbReference>
<dbReference type="GO" id="GO:0009307">
    <property type="term" value="P:DNA restriction-modification system"/>
    <property type="evidence" value="ECO:0007669"/>
    <property type="project" value="InterPro"/>
</dbReference>
<name>A0A380A0P8_SERMA</name>
<dbReference type="InterPro" id="IPR008766">
    <property type="entry name" value="Replication_gene_A-like"/>
</dbReference>
<dbReference type="SUPFAM" id="SSF53335">
    <property type="entry name" value="S-adenosyl-L-methionine-dependent methyltransferases"/>
    <property type="match status" value="1"/>
</dbReference>
<gene>
    <name evidence="16" type="primary">dam_2</name>
    <name evidence="16" type="ORF">NCTC10211_04538</name>
</gene>
<dbReference type="EC" id="2.1.1.72" evidence="4 13"/>
<dbReference type="GO" id="GO:0009007">
    <property type="term" value="F:site-specific DNA-methyltransferase (adenine-specific) activity"/>
    <property type="evidence" value="ECO:0007669"/>
    <property type="project" value="UniProtKB-UniRule"/>
</dbReference>
<dbReference type="PANTHER" id="PTHR30481:SF3">
    <property type="entry name" value="DNA ADENINE METHYLASE"/>
    <property type="match status" value="1"/>
</dbReference>